<dbReference type="Ensembl" id="ENSLLTT00000003363.1">
    <property type="protein sequence ID" value="ENSLLTP00000003232.1"/>
    <property type="gene ID" value="ENSLLTG00000002435.1"/>
</dbReference>
<evidence type="ECO:0000256" key="4">
    <source>
        <dbReference type="SAM" id="Phobius"/>
    </source>
</evidence>
<dbReference type="Gene3D" id="3.80.10.10">
    <property type="entry name" value="Ribonuclease Inhibitor"/>
    <property type="match status" value="1"/>
</dbReference>
<evidence type="ECO:0000313" key="5">
    <source>
        <dbReference type="Ensembl" id="ENSLLTP00000003232.1"/>
    </source>
</evidence>
<proteinExistence type="predicted"/>
<dbReference type="InterPro" id="IPR032675">
    <property type="entry name" value="LRR_dom_sf"/>
</dbReference>
<dbReference type="Proteomes" id="UP000694406">
    <property type="component" value="Unplaced"/>
</dbReference>
<accession>A0A8C5RJQ2</accession>
<dbReference type="SUPFAM" id="SSF52058">
    <property type="entry name" value="L domain-like"/>
    <property type="match status" value="1"/>
</dbReference>
<dbReference type="PANTHER" id="PTHR24369">
    <property type="entry name" value="ANTIGEN BSP, PUTATIVE-RELATED"/>
    <property type="match status" value="1"/>
</dbReference>
<organism evidence="5 6">
    <name type="scientific">Laticauda laticaudata</name>
    <name type="common">Blue-ringed sea krait</name>
    <name type="synonym">Blue-lipped sea krait</name>
    <dbReference type="NCBI Taxonomy" id="8630"/>
    <lineage>
        <taxon>Eukaryota</taxon>
        <taxon>Metazoa</taxon>
        <taxon>Chordata</taxon>
        <taxon>Craniata</taxon>
        <taxon>Vertebrata</taxon>
        <taxon>Euteleostomi</taxon>
        <taxon>Lepidosauria</taxon>
        <taxon>Squamata</taxon>
        <taxon>Bifurcata</taxon>
        <taxon>Unidentata</taxon>
        <taxon>Episquamata</taxon>
        <taxon>Toxicofera</taxon>
        <taxon>Serpentes</taxon>
        <taxon>Colubroidea</taxon>
        <taxon>Elapidae</taxon>
        <taxon>Laticaudinae</taxon>
        <taxon>Laticauda</taxon>
    </lineage>
</organism>
<dbReference type="InterPro" id="IPR003591">
    <property type="entry name" value="Leu-rich_rpt_typical-subtyp"/>
</dbReference>
<keyword evidence="1" id="KW-0433">Leucine-rich repeat</keyword>
<keyword evidence="2" id="KW-0677">Repeat</keyword>
<evidence type="ECO:0000256" key="3">
    <source>
        <dbReference type="SAM" id="MobiDB-lite"/>
    </source>
</evidence>
<dbReference type="InterPro" id="IPR001611">
    <property type="entry name" value="Leu-rich_rpt"/>
</dbReference>
<dbReference type="AlphaFoldDB" id="A0A8C5RJQ2"/>
<dbReference type="InterPro" id="IPR050541">
    <property type="entry name" value="LRR_TM_domain-containing"/>
</dbReference>
<dbReference type="GeneTree" id="ENSGT00940000164586"/>
<evidence type="ECO:0000256" key="2">
    <source>
        <dbReference type="ARBA" id="ARBA00022737"/>
    </source>
</evidence>
<dbReference type="Pfam" id="PF13855">
    <property type="entry name" value="LRR_8"/>
    <property type="match status" value="1"/>
</dbReference>
<dbReference type="SMART" id="SM00364">
    <property type="entry name" value="LRR_BAC"/>
    <property type="match status" value="3"/>
</dbReference>
<dbReference type="SMART" id="SM00369">
    <property type="entry name" value="LRR_TYP"/>
    <property type="match status" value="3"/>
</dbReference>
<evidence type="ECO:0000313" key="6">
    <source>
        <dbReference type="Proteomes" id="UP000694406"/>
    </source>
</evidence>
<keyword evidence="4" id="KW-1133">Transmembrane helix</keyword>
<keyword evidence="6" id="KW-1185">Reference proteome</keyword>
<feature type="region of interest" description="Disordered" evidence="3">
    <location>
        <begin position="1"/>
        <end position="23"/>
    </location>
</feature>
<evidence type="ECO:0000256" key="1">
    <source>
        <dbReference type="ARBA" id="ARBA00022614"/>
    </source>
</evidence>
<sequence>MERLGRGFPRRAGTMGRRDGAPGADQKKWTVILFGGMLLATKFTFGAIEKTCNCSTDLSFQKFRTKSVPEICCLNFTRTKIDTLDWSIFAETKGLKELHLSNCDISHIKNVSVDSFSLEILYLDHNKLNYLPDNFLRYAPGLRVIHLENNQLQNLPESFLEASNHIQVIYLDFNNLSSLPSGIFKPSLLKLSLSHNNWDCTCNFLEHLGKYILSSFDIVCQTPEPYHGINIKNISKAELCQTHRLTALFICLPLVAVLVLVTCYFCKRKKKTKRKTGYALHDRKECQLATVEKNGTHRSDDLQCSLPPVLTVHGAAGSENNLLRNQILLKPSTALLESSRDLYEEVEIKPGASDDSLTCRNLDQEKLGTTKVATEEEEAIDGEPEAETLSVTDVLRDSADRERLYMNKSVDYYNLVPGIELEDSDHMENENVNLC</sequence>
<reference evidence="5" key="2">
    <citation type="submission" date="2025-09" db="UniProtKB">
        <authorList>
            <consortium name="Ensembl"/>
        </authorList>
    </citation>
    <scope>IDENTIFICATION</scope>
</reference>
<evidence type="ECO:0008006" key="7">
    <source>
        <dbReference type="Google" id="ProtNLM"/>
    </source>
</evidence>
<protein>
    <recommendedName>
        <fullName evidence="7">SLIT and NTRK-like protein 6</fullName>
    </recommendedName>
</protein>
<dbReference type="GO" id="GO:0005886">
    <property type="term" value="C:plasma membrane"/>
    <property type="evidence" value="ECO:0007669"/>
    <property type="project" value="TreeGrafter"/>
</dbReference>
<keyword evidence="4" id="KW-0472">Membrane</keyword>
<reference evidence="5" key="1">
    <citation type="submission" date="2025-08" db="UniProtKB">
        <authorList>
            <consortium name="Ensembl"/>
        </authorList>
    </citation>
    <scope>IDENTIFICATION</scope>
</reference>
<feature type="transmembrane region" description="Helical" evidence="4">
    <location>
        <begin position="245"/>
        <end position="266"/>
    </location>
</feature>
<dbReference type="PANTHER" id="PTHR24369:SF157">
    <property type="entry name" value="LRRCT DOMAIN-CONTAINING PROTEIN"/>
    <property type="match status" value="1"/>
</dbReference>
<name>A0A8C5RJQ2_LATLA</name>
<keyword evidence="4" id="KW-0812">Transmembrane</keyword>